<accession>A0A4R6QKC0</accession>
<dbReference type="RefSeq" id="WP_133701619.1">
    <property type="nucleotide sequence ID" value="NZ_SNXS01000004.1"/>
</dbReference>
<evidence type="ECO:0008006" key="3">
    <source>
        <dbReference type="Google" id="ProtNLM"/>
    </source>
</evidence>
<dbReference type="Gene3D" id="1.20.120.1490">
    <property type="match status" value="1"/>
</dbReference>
<reference evidence="1 2" key="1">
    <citation type="submission" date="2019-03" db="EMBL/GenBank/DDBJ databases">
        <title>Genomic Encyclopedia of Type Strains, Phase IV (KMG-IV): sequencing the most valuable type-strain genomes for metagenomic binning, comparative biology and taxonomic classification.</title>
        <authorList>
            <person name="Goeker M."/>
        </authorList>
    </citation>
    <scope>NUCLEOTIDE SEQUENCE [LARGE SCALE GENOMIC DNA]</scope>
    <source>
        <strain evidence="1 2">DSM 16998</strain>
    </source>
</reference>
<evidence type="ECO:0000313" key="1">
    <source>
        <dbReference type="EMBL" id="TDP63747.1"/>
    </source>
</evidence>
<dbReference type="AlphaFoldDB" id="A0A4R6QKC0"/>
<dbReference type="OrthoDB" id="8908552at2"/>
<name>A0A4R6QKC0_9BURK</name>
<comment type="caution">
    <text evidence="1">The sequence shown here is derived from an EMBL/GenBank/DDBJ whole genome shotgun (WGS) entry which is preliminary data.</text>
</comment>
<dbReference type="Proteomes" id="UP000295361">
    <property type="component" value="Unassembled WGS sequence"/>
</dbReference>
<evidence type="ECO:0000313" key="2">
    <source>
        <dbReference type="Proteomes" id="UP000295361"/>
    </source>
</evidence>
<gene>
    <name evidence="1" type="ORF">DES47_10429</name>
</gene>
<protein>
    <recommendedName>
        <fullName evidence="3">LTXXQ motif family protein</fullName>
    </recommendedName>
</protein>
<keyword evidence="2" id="KW-1185">Reference proteome</keyword>
<organism evidence="1 2">
    <name type="scientific">Roseateles toxinivorans</name>
    <dbReference type="NCBI Taxonomy" id="270368"/>
    <lineage>
        <taxon>Bacteria</taxon>
        <taxon>Pseudomonadati</taxon>
        <taxon>Pseudomonadota</taxon>
        <taxon>Betaproteobacteria</taxon>
        <taxon>Burkholderiales</taxon>
        <taxon>Sphaerotilaceae</taxon>
        <taxon>Roseateles</taxon>
    </lineage>
</organism>
<dbReference type="InParanoid" id="A0A4R6QKC0"/>
<sequence length="141" mass="16077">MMFFHRFGRHHHDHGRHHHAHHGFSKGWGGDFVVDRLMAKASRRLDLNPAQQLALRQLLELLQQQREALKGGSARQELADLLSGASFDRAAAQSLWDDRLQTLRDGGPALIAAVADFFDALDADQQQLLRFMIRPRRFGMC</sequence>
<dbReference type="EMBL" id="SNXS01000004">
    <property type="protein sequence ID" value="TDP63747.1"/>
    <property type="molecule type" value="Genomic_DNA"/>
</dbReference>
<proteinExistence type="predicted"/>